<evidence type="ECO:0000256" key="8">
    <source>
        <dbReference type="PROSITE-ProRule" id="PRU01319"/>
    </source>
</evidence>
<feature type="binding site" evidence="8">
    <location>
        <position position="18"/>
    </location>
    <ligand>
        <name>a divalent metal cation</name>
        <dbReference type="ChEBI" id="CHEBI:60240"/>
    </ligand>
</feature>
<dbReference type="Gene3D" id="3.30.420.10">
    <property type="entry name" value="Ribonuclease H-like superfamily/Ribonuclease H"/>
    <property type="match status" value="1"/>
</dbReference>
<keyword evidence="12" id="KW-1185">Reference proteome</keyword>
<dbReference type="EMBL" id="GG662793">
    <property type="protein sequence ID" value="EAR90822.1"/>
    <property type="molecule type" value="Genomic_DNA"/>
</dbReference>
<keyword evidence="7 8" id="KW-0378">Hydrolase</keyword>
<keyword evidence="5 8" id="KW-0479">Metal-binding</keyword>
<evidence type="ECO:0000256" key="1">
    <source>
        <dbReference type="ARBA" id="ARBA00000077"/>
    </source>
</evidence>
<dbReference type="PANTHER" id="PTHR10954">
    <property type="entry name" value="RIBONUCLEASE H2 SUBUNIT A"/>
    <property type="match status" value="1"/>
</dbReference>
<dbReference type="Pfam" id="PF01351">
    <property type="entry name" value="RNase_HII"/>
    <property type="match status" value="1"/>
</dbReference>
<dbReference type="GeneID" id="7827495"/>
<dbReference type="eggNOG" id="KOG2299">
    <property type="taxonomic scope" value="Eukaryota"/>
</dbReference>
<reference evidence="12" key="1">
    <citation type="journal article" date="2006" name="PLoS Biol.">
        <title>Macronuclear genome sequence of the ciliate Tetrahymena thermophila, a model eukaryote.</title>
        <authorList>
            <person name="Eisen J.A."/>
            <person name="Coyne R.S."/>
            <person name="Wu M."/>
            <person name="Wu D."/>
            <person name="Thiagarajan M."/>
            <person name="Wortman J.R."/>
            <person name="Badger J.H."/>
            <person name="Ren Q."/>
            <person name="Amedeo P."/>
            <person name="Jones K.M."/>
            <person name="Tallon L.J."/>
            <person name="Delcher A.L."/>
            <person name="Salzberg S.L."/>
            <person name="Silva J.C."/>
            <person name="Haas B.J."/>
            <person name="Majoros W.H."/>
            <person name="Farzad M."/>
            <person name="Carlton J.M."/>
            <person name="Smith R.K. Jr."/>
            <person name="Garg J."/>
            <person name="Pearlman R.E."/>
            <person name="Karrer K.M."/>
            <person name="Sun L."/>
            <person name="Manning G."/>
            <person name="Elde N.C."/>
            <person name="Turkewitz A.P."/>
            <person name="Asai D.J."/>
            <person name="Wilkes D.E."/>
            <person name="Wang Y."/>
            <person name="Cai H."/>
            <person name="Collins K."/>
            <person name="Stewart B.A."/>
            <person name="Lee S.R."/>
            <person name="Wilamowska K."/>
            <person name="Weinberg Z."/>
            <person name="Ruzzo W.L."/>
            <person name="Wloga D."/>
            <person name="Gaertig J."/>
            <person name="Frankel J."/>
            <person name="Tsao C.-C."/>
            <person name="Gorovsky M.A."/>
            <person name="Keeling P.J."/>
            <person name="Waller R.F."/>
            <person name="Patron N.J."/>
            <person name="Cherry J.M."/>
            <person name="Stover N.A."/>
            <person name="Krieger C.J."/>
            <person name="del Toro C."/>
            <person name="Ryder H.F."/>
            <person name="Williamson S.C."/>
            <person name="Barbeau R.A."/>
            <person name="Hamilton E.P."/>
            <person name="Orias E."/>
        </authorList>
    </citation>
    <scope>NUCLEOTIDE SEQUENCE [LARGE SCALE GENOMIC DNA]</scope>
    <source>
        <strain evidence="12">SB210</strain>
    </source>
</reference>
<comment type="catalytic activity">
    <reaction evidence="1 8 9">
        <text>Endonucleolytic cleavage to 5'-phosphomonoester.</text>
        <dbReference type="EC" id="3.1.26.4"/>
    </reaction>
</comment>
<dbReference type="InterPro" id="IPR012337">
    <property type="entry name" value="RNaseH-like_sf"/>
</dbReference>
<accession>I7LU89</accession>
<dbReference type="InterPro" id="IPR001352">
    <property type="entry name" value="RNase_HII/HIII"/>
</dbReference>
<dbReference type="OrthoDB" id="7462577at2759"/>
<evidence type="ECO:0000256" key="5">
    <source>
        <dbReference type="ARBA" id="ARBA00022723"/>
    </source>
</evidence>
<dbReference type="RefSeq" id="XP_001011067.1">
    <property type="nucleotide sequence ID" value="XM_001011067.3"/>
</dbReference>
<dbReference type="FunFam" id="3.30.420.10:FF:000016">
    <property type="entry name" value="Ribonuclease"/>
    <property type="match status" value="1"/>
</dbReference>
<comment type="similarity">
    <text evidence="3">Belongs to the RNase HII family. Eukaryotic subfamily.</text>
</comment>
<dbReference type="PROSITE" id="PS51975">
    <property type="entry name" value="RNASE_H_2"/>
    <property type="match status" value="1"/>
</dbReference>
<keyword evidence="4 8" id="KW-0540">Nuclease</keyword>
<evidence type="ECO:0000256" key="2">
    <source>
        <dbReference type="ARBA" id="ARBA00001946"/>
    </source>
</evidence>
<organism evidence="11 12">
    <name type="scientific">Tetrahymena thermophila (strain SB210)</name>
    <dbReference type="NCBI Taxonomy" id="312017"/>
    <lineage>
        <taxon>Eukaryota</taxon>
        <taxon>Sar</taxon>
        <taxon>Alveolata</taxon>
        <taxon>Ciliophora</taxon>
        <taxon>Intramacronucleata</taxon>
        <taxon>Oligohymenophorea</taxon>
        <taxon>Hymenostomatida</taxon>
        <taxon>Tetrahymenina</taxon>
        <taxon>Tetrahymenidae</taxon>
        <taxon>Tetrahymena</taxon>
    </lineage>
</organism>
<dbReference type="GO" id="GO:0004523">
    <property type="term" value="F:RNA-DNA hybrid ribonuclease activity"/>
    <property type="evidence" value="ECO:0007669"/>
    <property type="project" value="UniProtKB-UniRule"/>
</dbReference>
<dbReference type="AlphaFoldDB" id="I7LU89"/>
<evidence type="ECO:0000256" key="7">
    <source>
        <dbReference type="ARBA" id="ARBA00022801"/>
    </source>
</evidence>
<dbReference type="STRING" id="312017.I7LU89"/>
<dbReference type="GO" id="GO:0032299">
    <property type="term" value="C:ribonuclease H2 complex"/>
    <property type="evidence" value="ECO:0007669"/>
    <property type="project" value="TreeGrafter"/>
</dbReference>
<dbReference type="GO" id="GO:0003723">
    <property type="term" value="F:RNA binding"/>
    <property type="evidence" value="ECO:0007669"/>
    <property type="project" value="UniProtKB-UniRule"/>
</dbReference>
<proteinExistence type="inferred from homology"/>
<dbReference type="SUPFAM" id="SSF53098">
    <property type="entry name" value="Ribonuclease H-like"/>
    <property type="match status" value="1"/>
</dbReference>
<dbReference type="CDD" id="cd07181">
    <property type="entry name" value="RNase_HII_eukaryota_like"/>
    <property type="match status" value="1"/>
</dbReference>
<dbReference type="OMA" id="REECRFF"/>
<comment type="cofactor">
    <cofactor evidence="2">
        <name>Mg(2+)</name>
        <dbReference type="ChEBI" id="CHEBI:18420"/>
    </cofactor>
</comment>
<dbReference type="InterPro" id="IPR023160">
    <property type="entry name" value="RNase_HII_hlx-loop-hlx_cap_dom"/>
</dbReference>
<dbReference type="Proteomes" id="UP000009168">
    <property type="component" value="Unassembled WGS sequence"/>
</dbReference>
<sequence>MATFENKKKNLDWVMGIDEAGRGPVLGPMVYGCCVWPIQYEPELKLEGFNDSKQLTEQKRDQLYARMEELKNDKLYFEVRILSAEFLSNRMLAKNRDSLNELSFNAAYSLIDSVMSQGFNVTQVFLDTVGKEETYQAKLYQDYKYTYPQLKFTVSSKADAKFPVVGAASICAKVTRDLQITNNDMREPLDLSKATGSGYPSDPNTKKWLQEVFDPVFGFPSNVRYSWSTVDNIFNEKKLQVNFFDESDKKDKNQKSLTQMVSQKKSETNGYYSKKIGITRNFDL</sequence>
<dbReference type="FunFam" id="1.10.10.460:FF:000001">
    <property type="entry name" value="Ribonuclease"/>
    <property type="match status" value="1"/>
</dbReference>
<name>I7LU89_TETTS</name>
<evidence type="ECO:0000313" key="12">
    <source>
        <dbReference type="Proteomes" id="UP000009168"/>
    </source>
</evidence>
<dbReference type="GO" id="GO:0046872">
    <property type="term" value="F:metal ion binding"/>
    <property type="evidence" value="ECO:0007669"/>
    <property type="project" value="UniProtKB-KW"/>
</dbReference>
<evidence type="ECO:0000256" key="3">
    <source>
        <dbReference type="ARBA" id="ARBA00007058"/>
    </source>
</evidence>
<dbReference type="InterPro" id="IPR004649">
    <property type="entry name" value="RNase_H2_suA"/>
</dbReference>
<dbReference type="FunCoup" id="I7LU89">
    <property type="interactions" value="250"/>
</dbReference>
<evidence type="ECO:0000256" key="4">
    <source>
        <dbReference type="ARBA" id="ARBA00022722"/>
    </source>
</evidence>
<evidence type="ECO:0000256" key="9">
    <source>
        <dbReference type="RuleBase" id="RU003515"/>
    </source>
</evidence>
<dbReference type="HOGENOM" id="CLU_036532_0_3_1"/>
<dbReference type="InterPro" id="IPR036397">
    <property type="entry name" value="RNaseH_sf"/>
</dbReference>
<dbReference type="GO" id="GO:0006298">
    <property type="term" value="P:mismatch repair"/>
    <property type="evidence" value="ECO:0007669"/>
    <property type="project" value="TreeGrafter"/>
</dbReference>
<dbReference type="NCBIfam" id="TIGR00729">
    <property type="entry name" value="ribonuclease HII"/>
    <property type="match status" value="1"/>
</dbReference>
<dbReference type="KEGG" id="tet:TTHERM_00142290"/>
<evidence type="ECO:0000256" key="6">
    <source>
        <dbReference type="ARBA" id="ARBA00022759"/>
    </source>
</evidence>
<dbReference type="InterPro" id="IPR024567">
    <property type="entry name" value="RNase_HII/HIII_dom"/>
</dbReference>
<keyword evidence="6 8" id="KW-0255">Endonuclease</keyword>
<feature type="domain" description="RNase H type-2" evidence="10">
    <location>
        <begin position="12"/>
        <end position="239"/>
    </location>
</feature>
<evidence type="ECO:0000259" key="10">
    <source>
        <dbReference type="PROSITE" id="PS51975"/>
    </source>
</evidence>
<protein>
    <recommendedName>
        <fullName evidence="9">Ribonuclease</fullName>
        <ecNumber evidence="9">3.1.26.4</ecNumber>
    </recommendedName>
</protein>
<feature type="binding site" evidence="8">
    <location>
        <position position="127"/>
    </location>
    <ligand>
        <name>a divalent metal cation</name>
        <dbReference type="ChEBI" id="CHEBI:60240"/>
    </ligand>
</feature>
<comment type="function">
    <text evidence="9">Endonuclease that specifically degrades the RNA of RNA-DNA hybrids.</text>
</comment>
<dbReference type="GO" id="GO:0043137">
    <property type="term" value="P:DNA replication, removal of RNA primer"/>
    <property type="evidence" value="ECO:0007669"/>
    <property type="project" value="TreeGrafter"/>
</dbReference>
<comment type="cofactor">
    <cofactor evidence="8">
        <name>Mn(2+)</name>
        <dbReference type="ChEBI" id="CHEBI:29035"/>
    </cofactor>
    <cofactor evidence="8">
        <name>Mg(2+)</name>
        <dbReference type="ChEBI" id="CHEBI:18420"/>
    </cofactor>
    <text evidence="8">Manganese or magnesium. Binds 1 divalent metal ion per monomer in the absence of substrate. May bind a second metal ion after substrate binding.</text>
</comment>
<dbReference type="EC" id="3.1.26.4" evidence="9"/>
<dbReference type="PANTHER" id="PTHR10954:SF7">
    <property type="entry name" value="RIBONUCLEASE H2 SUBUNIT A"/>
    <property type="match status" value="1"/>
</dbReference>
<dbReference type="PROSITE" id="PS51257">
    <property type="entry name" value="PROKAR_LIPOPROTEIN"/>
    <property type="match status" value="1"/>
</dbReference>
<gene>
    <name evidence="11" type="ORF">TTHERM_00142290</name>
</gene>
<evidence type="ECO:0000313" key="11">
    <source>
        <dbReference type="EMBL" id="EAR90822.1"/>
    </source>
</evidence>
<dbReference type="InParanoid" id="I7LU89"/>
<dbReference type="Gene3D" id="1.10.10.460">
    <property type="entry name" value="Ribonuclease hii. Domain 2"/>
    <property type="match status" value="1"/>
</dbReference>
<feature type="binding site" evidence="8">
    <location>
        <position position="19"/>
    </location>
    <ligand>
        <name>a divalent metal cation</name>
        <dbReference type="ChEBI" id="CHEBI:60240"/>
    </ligand>
</feature>